<evidence type="ECO:0000313" key="2">
    <source>
        <dbReference type="EMBL" id="CAL66007.1"/>
    </source>
</evidence>
<dbReference type="HOGENOM" id="CLU_020920_2_1_10"/>
<dbReference type="STRING" id="411154.GFO_1033"/>
<gene>
    <name evidence="2" type="ordered locus">GFO_1033</name>
</gene>
<dbReference type="PROSITE" id="PS51257">
    <property type="entry name" value="PROKAR_LIPOPROTEIN"/>
    <property type="match status" value="1"/>
</dbReference>
<dbReference type="PANTHER" id="PTHR34599:SF1">
    <property type="entry name" value="PHOSPHATIDIC ACID PHOSPHATASE TYPE 2_HALOPEROXIDASE DOMAIN-CONTAINING PROTEIN"/>
    <property type="match status" value="1"/>
</dbReference>
<accession>A0M062</accession>
<sequence>MEKPNFIISTFEMRRIILFITLIITTISCKKEAQKIVVTEDDFHAANENLSKTMVHDIFSPPVASRVYAYSNIAAYEVIAQFNPEFNSLTGQLTELHPTPKPQSEKVNPEIAALTAFYEIGKSLVFSEERMTTKRDSLFNSWMEMDEETFIVSKAYGMKVAKHINNWMKNDNYAETRTMPKFTVRTDDESRWQPTPPSYMDGIEPHWMKIRPFVIDSSNQFKPAPPPEFSMEEGSRFHTELMEVYNIREEIAEDEENSEKMAIAKFWDCNPYVSILRGHLMFATKKITPGGHWIGITKIACQKSGAGFDKSVYAYAKTSVAIADAFISCWDEKYRSNLVRPETLINKYIDESWSSVLQTPPFPEYTSGHSVISGAAAIALTDIFGDNFSFEDDTEVDYGLPVRNFTSFKAASIEAANSRLYGGIHYRVAIEVGLEQGQELGDFIVNKLKMRNSKADLASK</sequence>
<feature type="domain" description="Phosphatidic acid phosphatase type 2/haloperoxidase" evidence="1">
    <location>
        <begin position="319"/>
        <end position="434"/>
    </location>
</feature>
<dbReference type="AlphaFoldDB" id="A0M062"/>
<dbReference type="EMBL" id="CU207366">
    <property type="protein sequence ID" value="CAL66007.1"/>
    <property type="molecule type" value="Genomic_DNA"/>
</dbReference>
<dbReference type="CDD" id="cd03398">
    <property type="entry name" value="PAP2_haloperoxidase"/>
    <property type="match status" value="1"/>
</dbReference>
<evidence type="ECO:0000259" key="1">
    <source>
        <dbReference type="Pfam" id="PF01569"/>
    </source>
</evidence>
<dbReference type="InterPro" id="IPR000326">
    <property type="entry name" value="PAP2/HPO"/>
</dbReference>
<name>A0M062_CHRFK</name>
<dbReference type="InterPro" id="IPR036938">
    <property type="entry name" value="PAP2/HPO_sf"/>
</dbReference>
<dbReference type="eggNOG" id="COG0671">
    <property type="taxonomic scope" value="Bacteria"/>
</dbReference>
<dbReference type="GO" id="GO:0004601">
    <property type="term" value="F:peroxidase activity"/>
    <property type="evidence" value="ECO:0007669"/>
    <property type="project" value="UniProtKB-KW"/>
</dbReference>
<keyword evidence="2" id="KW-0560">Oxidoreductase</keyword>
<dbReference type="SUPFAM" id="SSF48317">
    <property type="entry name" value="Acid phosphatase/Vanadium-dependent haloperoxidase"/>
    <property type="match status" value="1"/>
</dbReference>
<reference evidence="2 3" key="1">
    <citation type="journal article" date="2006" name="Environ. Microbiol.">
        <title>Whole genome analysis of the marine Bacteroidetes'Gramella forsetii' reveals adaptations to degradation of polymeric organic matter.</title>
        <authorList>
            <person name="Bauer M."/>
            <person name="Kube M."/>
            <person name="Teeling H."/>
            <person name="Richter M."/>
            <person name="Lombardot T."/>
            <person name="Allers E."/>
            <person name="Wuerdemann C.A."/>
            <person name="Quast C."/>
            <person name="Kuhl H."/>
            <person name="Knaust F."/>
            <person name="Woebken D."/>
            <person name="Bischof K."/>
            <person name="Mussmann M."/>
            <person name="Choudhuri J.V."/>
            <person name="Meyer F."/>
            <person name="Reinhardt R."/>
            <person name="Amann R.I."/>
            <person name="Gloeckner F.O."/>
        </authorList>
    </citation>
    <scope>NUCLEOTIDE SEQUENCE [LARGE SCALE GENOMIC DNA]</scope>
    <source>
        <strain evidence="2 3">KT0803</strain>
    </source>
</reference>
<dbReference type="Gene3D" id="1.10.606.20">
    <property type="match status" value="1"/>
</dbReference>
<keyword evidence="2" id="KW-0575">Peroxidase</keyword>
<dbReference type="Proteomes" id="UP000000755">
    <property type="component" value="Chromosome"/>
</dbReference>
<dbReference type="KEGG" id="gfo:GFO_1033"/>
<organism evidence="2 3">
    <name type="scientific">Christiangramia forsetii (strain DSM 17595 / CGMCC 1.15422 / KT0803)</name>
    <name type="common">Gramella forsetii</name>
    <dbReference type="NCBI Taxonomy" id="411154"/>
    <lineage>
        <taxon>Bacteria</taxon>
        <taxon>Pseudomonadati</taxon>
        <taxon>Bacteroidota</taxon>
        <taxon>Flavobacteriia</taxon>
        <taxon>Flavobacteriales</taxon>
        <taxon>Flavobacteriaceae</taxon>
        <taxon>Christiangramia</taxon>
    </lineage>
</organism>
<dbReference type="Pfam" id="PF01569">
    <property type="entry name" value="PAP2"/>
    <property type="match status" value="1"/>
</dbReference>
<proteinExistence type="predicted"/>
<evidence type="ECO:0000313" key="3">
    <source>
        <dbReference type="Proteomes" id="UP000000755"/>
    </source>
</evidence>
<protein>
    <submittedName>
        <fullName evidence="2">Vanadium-dependent haloperoxidase family protein</fullName>
    </submittedName>
</protein>
<dbReference type="InterPro" id="IPR052559">
    <property type="entry name" value="V-haloperoxidase"/>
</dbReference>
<dbReference type="PANTHER" id="PTHR34599">
    <property type="entry name" value="PEROXIDASE-RELATED"/>
    <property type="match status" value="1"/>
</dbReference>